<keyword evidence="3" id="KW-1185">Reference proteome</keyword>
<organism evidence="2 3">
    <name type="scientific">Trichomalopsis sarcophagae</name>
    <dbReference type="NCBI Taxonomy" id="543379"/>
    <lineage>
        <taxon>Eukaryota</taxon>
        <taxon>Metazoa</taxon>
        <taxon>Ecdysozoa</taxon>
        <taxon>Arthropoda</taxon>
        <taxon>Hexapoda</taxon>
        <taxon>Insecta</taxon>
        <taxon>Pterygota</taxon>
        <taxon>Neoptera</taxon>
        <taxon>Endopterygota</taxon>
        <taxon>Hymenoptera</taxon>
        <taxon>Apocrita</taxon>
        <taxon>Proctotrupomorpha</taxon>
        <taxon>Chalcidoidea</taxon>
        <taxon>Pteromalidae</taxon>
        <taxon>Pteromalinae</taxon>
        <taxon>Trichomalopsis</taxon>
    </lineage>
</organism>
<dbReference type="EMBL" id="NNAY01000360">
    <property type="protein sequence ID" value="OXU28905.1"/>
    <property type="molecule type" value="Genomic_DNA"/>
</dbReference>
<name>A0A232FE07_9HYME</name>
<feature type="compositionally biased region" description="Basic and acidic residues" evidence="1">
    <location>
        <begin position="250"/>
        <end position="265"/>
    </location>
</feature>
<feature type="region of interest" description="Disordered" evidence="1">
    <location>
        <begin position="250"/>
        <end position="273"/>
    </location>
</feature>
<dbReference type="Proteomes" id="UP000215335">
    <property type="component" value="Unassembled WGS sequence"/>
</dbReference>
<dbReference type="AlphaFoldDB" id="A0A232FE07"/>
<evidence type="ECO:0000313" key="3">
    <source>
        <dbReference type="Proteomes" id="UP000215335"/>
    </source>
</evidence>
<proteinExistence type="predicted"/>
<accession>A0A232FE07</accession>
<reference evidence="2 3" key="1">
    <citation type="journal article" date="2017" name="Curr. Biol.">
        <title>The Evolution of Venom by Co-option of Single-Copy Genes.</title>
        <authorList>
            <person name="Martinson E.O."/>
            <person name="Mrinalini"/>
            <person name="Kelkar Y.D."/>
            <person name="Chang C.H."/>
            <person name="Werren J.H."/>
        </authorList>
    </citation>
    <scope>NUCLEOTIDE SEQUENCE [LARGE SCALE GENOMIC DNA]</scope>
    <source>
        <strain evidence="2 3">Alberta</strain>
        <tissue evidence="2">Whole body</tissue>
    </source>
</reference>
<sequence>MRVRVRARERGSYWRSPMNARERECSSYARKREKRVYVEKANNEEEGKERKRKIGASPPPMYISIQRCTLCVYCVKERVRELQRAGWGNEGKTIWRTSARRRARWRLVCAAAREKKERKLHAPRGNRCRVTCCRNLGEDCPGEPTVKTWLEPSFLFRELSAARTKVPSHRCRCHSTGSCMCLCIGAPPPPTTTTTRDSDRRKSYAGSSLRKQRILLILPENHPLELLSVKHYLNRGVLCREAPRALHWSNRERERERETETDNKNRVGSNASEPRFFRTSSSRIYFTIFQMLSFTYIP</sequence>
<gene>
    <name evidence="2" type="ORF">TSAR_008183</name>
</gene>
<evidence type="ECO:0000313" key="2">
    <source>
        <dbReference type="EMBL" id="OXU28905.1"/>
    </source>
</evidence>
<comment type="caution">
    <text evidence="2">The sequence shown here is derived from an EMBL/GenBank/DDBJ whole genome shotgun (WGS) entry which is preliminary data.</text>
</comment>
<evidence type="ECO:0000256" key="1">
    <source>
        <dbReference type="SAM" id="MobiDB-lite"/>
    </source>
</evidence>
<protein>
    <submittedName>
        <fullName evidence="2">Uncharacterized protein</fullName>
    </submittedName>
</protein>